<evidence type="ECO:0000313" key="2">
    <source>
        <dbReference type="Proteomes" id="UP000814033"/>
    </source>
</evidence>
<organism evidence="1 2">
    <name type="scientific">Auriscalpium vulgare</name>
    <dbReference type="NCBI Taxonomy" id="40419"/>
    <lineage>
        <taxon>Eukaryota</taxon>
        <taxon>Fungi</taxon>
        <taxon>Dikarya</taxon>
        <taxon>Basidiomycota</taxon>
        <taxon>Agaricomycotina</taxon>
        <taxon>Agaricomycetes</taxon>
        <taxon>Russulales</taxon>
        <taxon>Auriscalpiaceae</taxon>
        <taxon>Auriscalpium</taxon>
    </lineage>
</organism>
<protein>
    <submittedName>
        <fullName evidence="1">Uncharacterized protein</fullName>
    </submittedName>
</protein>
<gene>
    <name evidence="1" type="ORF">FA95DRAFT_1357403</name>
</gene>
<evidence type="ECO:0000313" key="1">
    <source>
        <dbReference type="EMBL" id="KAI0037845.1"/>
    </source>
</evidence>
<comment type="caution">
    <text evidence="1">The sequence shown here is derived from an EMBL/GenBank/DDBJ whole genome shotgun (WGS) entry which is preliminary data.</text>
</comment>
<reference evidence="1" key="1">
    <citation type="submission" date="2021-02" db="EMBL/GenBank/DDBJ databases">
        <authorList>
            <consortium name="DOE Joint Genome Institute"/>
            <person name="Ahrendt S."/>
            <person name="Looney B.P."/>
            <person name="Miyauchi S."/>
            <person name="Morin E."/>
            <person name="Drula E."/>
            <person name="Courty P.E."/>
            <person name="Chicoki N."/>
            <person name="Fauchery L."/>
            <person name="Kohler A."/>
            <person name="Kuo A."/>
            <person name="Labutti K."/>
            <person name="Pangilinan J."/>
            <person name="Lipzen A."/>
            <person name="Riley R."/>
            <person name="Andreopoulos W."/>
            <person name="He G."/>
            <person name="Johnson J."/>
            <person name="Barry K.W."/>
            <person name="Grigoriev I.V."/>
            <person name="Nagy L."/>
            <person name="Hibbett D."/>
            <person name="Henrissat B."/>
            <person name="Matheny P.B."/>
            <person name="Labbe J."/>
            <person name="Martin F."/>
        </authorList>
    </citation>
    <scope>NUCLEOTIDE SEQUENCE</scope>
    <source>
        <strain evidence="1">FP105234-sp</strain>
    </source>
</reference>
<dbReference type="Proteomes" id="UP000814033">
    <property type="component" value="Unassembled WGS sequence"/>
</dbReference>
<reference evidence="1" key="2">
    <citation type="journal article" date="2022" name="New Phytol.">
        <title>Evolutionary transition to the ectomycorrhizal habit in the genomes of a hyperdiverse lineage of mushroom-forming fungi.</title>
        <authorList>
            <person name="Looney B."/>
            <person name="Miyauchi S."/>
            <person name="Morin E."/>
            <person name="Drula E."/>
            <person name="Courty P.E."/>
            <person name="Kohler A."/>
            <person name="Kuo A."/>
            <person name="LaButti K."/>
            <person name="Pangilinan J."/>
            <person name="Lipzen A."/>
            <person name="Riley R."/>
            <person name="Andreopoulos W."/>
            <person name="He G."/>
            <person name="Johnson J."/>
            <person name="Nolan M."/>
            <person name="Tritt A."/>
            <person name="Barry K.W."/>
            <person name="Grigoriev I.V."/>
            <person name="Nagy L.G."/>
            <person name="Hibbett D."/>
            <person name="Henrissat B."/>
            <person name="Matheny P.B."/>
            <person name="Labbe J."/>
            <person name="Martin F.M."/>
        </authorList>
    </citation>
    <scope>NUCLEOTIDE SEQUENCE</scope>
    <source>
        <strain evidence="1">FP105234-sp</strain>
    </source>
</reference>
<sequence>MRREPGPSARQVARHIRVGDWSIVGRGGSFGCVRLFLVEGGIVSTRSHHDPADRTHRIFNRTSCFRRCCQLIQDPGSDPRSESFRQLVGCDKTTRCTWSGALDSPSMRPRCMEDFVRSRPASSETVESGHKAQVDYDVDSSTSCKQKDDGRLCTRGEERWVSSEDGGEDTRRRREEGMRRACEKLRVLLGSSDSESRVEARWSSRSKMANA</sequence>
<name>A0ACB8R263_9AGAM</name>
<keyword evidence="2" id="KW-1185">Reference proteome</keyword>
<proteinExistence type="predicted"/>
<dbReference type="EMBL" id="MU276691">
    <property type="protein sequence ID" value="KAI0037845.1"/>
    <property type="molecule type" value="Genomic_DNA"/>
</dbReference>
<accession>A0ACB8R263</accession>